<dbReference type="GO" id="GO:0003677">
    <property type="term" value="F:DNA binding"/>
    <property type="evidence" value="ECO:0007669"/>
    <property type="project" value="InterPro"/>
</dbReference>
<dbReference type="Proteomes" id="UP000032049">
    <property type="component" value="Unassembled WGS sequence"/>
</dbReference>
<keyword evidence="1" id="KW-1133">Transmembrane helix</keyword>
<accession>A0A0D0GVR1</accession>
<keyword evidence="1" id="KW-0472">Membrane</keyword>
<sequence length="292" mass="33677">MSVIISLRISSVFKMALESRFSLLNTSREKNIFILITFVFSLVFVDTFIPFNIDKWYDLSQLSLFEIVCAFSIFGALTLVFTQYGLRKWLHLNKLTCSQYVLWVIGEMMILSTVMLAIDWLLNKHPDLTVNYYLITFKYTLLIAIIPYVISLLVLFALQKHQLARLLSKLKDSAPLSAYMPIEDEKGKVVLTLHPDHLLLVKSEDNYVDVYYLLGGKVKKELVRTTLKKIEERSDYPGLIRVHRSYAVNVKHVSSSRKTAKGYLLQFDVLPDLQIPVSATYQKQFSAFPFTP</sequence>
<feature type="transmembrane region" description="Helical" evidence="1">
    <location>
        <begin position="59"/>
        <end position="80"/>
    </location>
</feature>
<dbReference type="SMART" id="SM00850">
    <property type="entry name" value="LytTR"/>
    <property type="match status" value="1"/>
</dbReference>
<feature type="domain" description="HTH LytTR-type" evidence="2">
    <location>
        <begin position="188"/>
        <end position="289"/>
    </location>
</feature>
<evidence type="ECO:0000313" key="4">
    <source>
        <dbReference type="Proteomes" id="UP000032049"/>
    </source>
</evidence>
<dbReference type="EMBL" id="JXRA01000012">
    <property type="protein sequence ID" value="KIO78531.1"/>
    <property type="molecule type" value="Genomic_DNA"/>
</dbReference>
<gene>
    <name evidence="3" type="ORF">TH53_03230</name>
</gene>
<evidence type="ECO:0000256" key="1">
    <source>
        <dbReference type="SAM" id="Phobius"/>
    </source>
</evidence>
<dbReference type="Pfam" id="PF04397">
    <property type="entry name" value="LytTR"/>
    <property type="match status" value="1"/>
</dbReference>
<name>A0A0D0GVR1_9SPHI</name>
<dbReference type="Gene3D" id="2.40.50.1020">
    <property type="entry name" value="LytTr DNA-binding domain"/>
    <property type="match status" value="1"/>
</dbReference>
<protein>
    <recommendedName>
        <fullName evidence="2">HTH LytTR-type domain-containing protein</fullName>
    </recommendedName>
</protein>
<dbReference type="STRING" id="1503925.TH53_03230"/>
<feature type="transmembrane region" description="Helical" evidence="1">
    <location>
        <begin position="134"/>
        <end position="158"/>
    </location>
</feature>
<reference evidence="3 4" key="1">
    <citation type="submission" date="2015-01" db="EMBL/GenBank/DDBJ databases">
        <title>Draft genome sequence of Pedobacter sp. NL19 isolated from sludge of an effluent treatment pond in an abandoned uranium mine.</title>
        <authorList>
            <person name="Santos T."/>
            <person name="Caetano T."/>
            <person name="Covas C."/>
            <person name="Cruz A."/>
            <person name="Mendo S."/>
        </authorList>
    </citation>
    <scope>NUCLEOTIDE SEQUENCE [LARGE SCALE GENOMIC DNA]</scope>
    <source>
        <strain evidence="3 4">NL19</strain>
    </source>
</reference>
<keyword evidence="4" id="KW-1185">Reference proteome</keyword>
<proteinExistence type="predicted"/>
<evidence type="ECO:0000259" key="2">
    <source>
        <dbReference type="SMART" id="SM00850"/>
    </source>
</evidence>
<dbReference type="OrthoDB" id="1118393at2"/>
<feature type="transmembrane region" description="Helical" evidence="1">
    <location>
        <begin position="100"/>
        <end position="122"/>
    </location>
</feature>
<evidence type="ECO:0000313" key="3">
    <source>
        <dbReference type="EMBL" id="KIO78531.1"/>
    </source>
</evidence>
<feature type="transmembrane region" description="Helical" evidence="1">
    <location>
        <begin position="32"/>
        <end position="53"/>
    </location>
</feature>
<organism evidence="3 4">
    <name type="scientific">Pedobacter lusitanus</name>
    <dbReference type="NCBI Taxonomy" id="1503925"/>
    <lineage>
        <taxon>Bacteria</taxon>
        <taxon>Pseudomonadati</taxon>
        <taxon>Bacteroidota</taxon>
        <taxon>Sphingobacteriia</taxon>
        <taxon>Sphingobacteriales</taxon>
        <taxon>Sphingobacteriaceae</taxon>
        <taxon>Pedobacter</taxon>
    </lineage>
</organism>
<keyword evidence="1" id="KW-0812">Transmembrane</keyword>
<comment type="caution">
    <text evidence="3">The sequence shown here is derived from an EMBL/GenBank/DDBJ whole genome shotgun (WGS) entry which is preliminary data.</text>
</comment>
<dbReference type="RefSeq" id="WP_041878279.1">
    <property type="nucleotide sequence ID" value="NZ_CP157278.1"/>
</dbReference>
<dbReference type="InterPro" id="IPR007492">
    <property type="entry name" value="LytTR_DNA-bd_dom"/>
</dbReference>
<dbReference type="AlphaFoldDB" id="A0A0D0GVR1"/>